<comment type="caution">
    <text evidence="2">The sequence shown here is derived from an EMBL/GenBank/DDBJ whole genome shotgun (WGS) entry which is preliminary data.</text>
</comment>
<evidence type="ECO:0000313" key="2">
    <source>
        <dbReference type="EMBL" id="PIC29496.1"/>
    </source>
</evidence>
<dbReference type="GO" id="GO:0040027">
    <property type="term" value="P:negative regulation of vulval development"/>
    <property type="evidence" value="ECO:0007669"/>
    <property type="project" value="InterPro"/>
</dbReference>
<dbReference type="Proteomes" id="UP000230233">
    <property type="component" value="Chromosome V"/>
</dbReference>
<dbReference type="InterPro" id="IPR057432">
    <property type="entry name" value="Lin-15A/B-like_dom"/>
</dbReference>
<keyword evidence="3" id="KW-1185">Reference proteome</keyword>
<sequence length="215" mass="25393">MRTAVILDFEIVRQKKYRFSVDLTFNYEAFSDERSTYQRGSHRRIQTIIDDNDGKLKFASTTSEELLRSFIRRSKQSIKERKDFRKERKLRKRICQVCHMNKPHSEFYGICSKRIRLVIMVGCLLRGTHSVEQAKLYTMNINGTTCYSHRQESIDVIFDYLGISESRQFFGCPRITMAGLMDIAKNFDSNITVQHFFRAFSILYMRKPKNVPNSL</sequence>
<evidence type="ECO:0000313" key="3">
    <source>
        <dbReference type="Proteomes" id="UP000230233"/>
    </source>
</evidence>
<reference evidence="3" key="1">
    <citation type="submission" date="2017-10" db="EMBL/GenBank/DDBJ databases">
        <title>Rapid genome shrinkage in a self-fertile nematode reveals novel sperm competition proteins.</title>
        <authorList>
            <person name="Yin D."/>
            <person name="Schwarz E.M."/>
            <person name="Thomas C.G."/>
            <person name="Felde R.L."/>
            <person name="Korf I.F."/>
            <person name="Cutter A.D."/>
            <person name="Schartner C.M."/>
            <person name="Ralston E.J."/>
            <person name="Meyer B.J."/>
            <person name="Haag E.S."/>
        </authorList>
    </citation>
    <scope>NUCLEOTIDE SEQUENCE [LARGE SCALE GENOMIC DNA]</scope>
    <source>
        <strain evidence="3">JU1422</strain>
    </source>
</reference>
<dbReference type="PANTHER" id="PTHR22716:SF1">
    <property type="entry name" value="ETS CLASS TRANSCRIPTION FACTOR-RELATED"/>
    <property type="match status" value="1"/>
</dbReference>
<proteinExistence type="predicted"/>
<protein>
    <recommendedName>
        <fullName evidence="1">Lin-15A/B-like domain-containing protein</fullName>
    </recommendedName>
</protein>
<dbReference type="OrthoDB" id="5883294at2759"/>
<dbReference type="InterPro" id="IPR040129">
    <property type="entry name" value="Lin-15B-like"/>
</dbReference>
<dbReference type="Pfam" id="PF25375">
    <property type="entry name" value="Lin-15B"/>
    <property type="match status" value="1"/>
</dbReference>
<gene>
    <name evidence="2" type="primary">Cnig_chr_V.g21054</name>
    <name evidence="2" type="ORF">B9Z55_021054</name>
</gene>
<name>A0A2G5TR66_9PELO</name>
<dbReference type="PANTHER" id="PTHR22716">
    <property type="entry name" value="ETS CLASS TRANSCRIPTION FACTOR-RELATED-RELATED"/>
    <property type="match status" value="1"/>
</dbReference>
<evidence type="ECO:0000259" key="1">
    <source>
        <dbReference type="Pfam" id="PF25375"/>
    </source>
</evidence>
<feature type="domain" description="Lin-15A/B-like" evidence="1">
    <location>
        <begin position="93"/>
        <end position="204"/>
    </location>
</feature>
<accession>A0A2G5TR66</accession>
<dbReference type="AlphaFoldDB" id="A0A2G5TR66"/>
<dbReference type="EMBL" id="PDUG01000005">
    <property type="protein sequence ID" value="PIC29496.1"/>
    <property type="molecule type" value="Genomic_DNA"/>
</dbReference>
<organism evidence="2 3">
    <name type="scientific">Caenorhabditis nigoni</name>
    <dbReference type="NCBI Taxonomy" id="1611254"/>
    <lineage>
        <taxon>Eukaryota</taxon>
        <taxon>Metazoa</taxon>
        <taxon>Ecdysozoa</taxon>
        <taxon>Nematoda</taxon>
        <taxon>Chromadorea</taxon>
        <taxon>Rhabditida</taxon>
        <taxon>Rhabditina</taxon>
        <taxon>Rhabditomorpha</taxon>
        <taxon>Rhabditoidea</taxon>
        <taxon>Rhabditidae</taxon>
        <taxon>Peloderinae</taxon>
        <taxon>Caenorhabditis</taxon>
    </lineage>
</organism>